<dbReference type="InterPro" id="IPR050763">
    <property type="entry name" value="ABC_transporter_ATP-binding"/>
</dbReference>
<keyword evidence="3" id="KW-0547">Nucleotide-binding</keyword>
<accession>A0ABR5PST5</accession>
<name>A0ABR5PST5_9LACO</name>
<proteinExistence type="inferred from homology"/>
<dbReference type="InterPro" id="IPR003439">
    <property type="entry name" value="ABC_transporter-like_ATP-bd"/>
</dbReference>
<evidence type="ECO:0000256" key="1">
    <source>
        <dbReference type="ARBA" id="ARBA00005417"/>
    </source>
</evidence>
<evidence type="ECO:0000313" key="6">
    <source>
        <dbReference type="EMBL" id="KRM34674.1"/>
    </source>
</evidence>
<dbReference type="PROSITE" id="PS50893">
    <property type="entry name" value="ABC_TRANSPORTER_2"/>
    <property type="match status" value="1"/>
</dbReference>
<dbReference type="PROSITE" id="PS00211">
    <property type="entry name" value="ABC_TRANSPORTER_1"/>
    <property type="match status" value="1"/>
</dbReference>
<feature type="domain" description="ABC transporter" evidence="5">
    <location>
        <begin position="5"/>
        <end position="222"/>
    </location>
</feature>
<dbReference type="RefSeq" id="WP_057808767.1">
    <property type="nucleotide sequence ID" value="NZ_AZGN01000002.1"/>
</dbReference>
<comment type="similarity">
    <text evidence="1">Belongs to the ABC transporter superfamily.</text>
</comment>
<dbReference type="Gene3D" id="3.40.50.300">
    <property type="entry name" value="P-loop containing nucleotide triphosphate hydrolases"/>
    <property type="match status" value="1"/>
</dbReference>
<dbReference type="GeneID" id="75117406"/>
<dbReference type="Pfam" id="PF00005">
    <property type="entry name" value="ABC_tran"/>
    <property type="match status" value="1"/>
</dbReference>
<protein>
    <submittedName>
        <fullName evidence="6">ABC transporter</fullName>
    </submittedName>
</protein>
<gene>
    <name evidence="6" type="ORF">FC44_GL000993</name>
</gene>
<organism evidence="6 7">
    <name type="scientific">Lactobacillus intestinalis DSM 6629</name>
    <dbReference type="NCBI Taxonomy" id="1423761"/>
    <lineage>
        <taxon>Bacteria</taxon>
        <taxon>Bacillati</taxon>
        <taxon>Bacillota</taxon>
        <taxon>Bacilli</taxon>
        <taxon>Lactobacillales</taxon>
        <taxon>Lactobacillaceae</taxon>
        <taxon>Lactobacillus</taxon>
    </lineage>
</organism>
<dbReference type="Proteomes" id="UP000051735">
    <property type="component" value="Unassembled WGS sequence"/>
</dbReference>
<dbReference type="PANTHER" id="PTHR42711:SF5">
    <property type="entry name" value="ABC TRANSPORTER ATP-BINDING PROTEIN NATA"/>
    <property type="match status" value="1"/>
</dbReference>
<dbReference type="PANTHER" id="PTHR42711">
    <property type="entry name" value="ABC TRANSPORTER ATP-BINDING PROTEIN"/>
    <property type="match status" value="1"/>
</dbReference>
<evidence type="ECO:0000313" key="7">
    <source>
        <dbReference type="Proteomes" id="UP000051735"/>
    </source>
</evidence>
<evidence type="ECO:0000256" key="3">
    <source>
        <dbReference type="ARBA" id="ARBA00022741"/>
    </source>
</evidence>
<reference evidence="6 7" key="1">
    <citation type="journal article" date="2015" name="Genome Announc.">
        <title>Expanding the biotechnology potential of lactobacilli through comparative genomics of 213 strains and associated genera.</title>
        <authorList>
            <person name="Sun Z."/>
            <person name="Harris H.M."/>
            <person name="McCann A."/>
            <person name="Guo C."/>
            <person name="Argimon S."/>
            <person name="Zhang W."/>
            <person name="Yang X."/>
            <person name="Jeffery I.B."/>
            <person name="Cooney J.C."/>
            <person name="Kagawa T.F."/>
            <person name="Liu W."/>
            <person name="Song Y."/>
            <person name="Salvetti E."/>
            <person name="Wrobel A."/>
            <person name="Rasinkangas P."/>
            <person name="Parkhill J."/>
            <person name="Rea M.C."/>
            <person name="O'Sullivan O."/>
            <person name="Ritari J."/>
            <person name="Douillard F.P."/>
            <person name="Paul Ross R."/>
            <person name="Yang R."/>
            <person name="Briner A.E."/>
            <person name="Felis G.E."/>
            <person name="de Vos W.M."/>
            <person name="Barrangou R."/>
            <person name="Klaenhammer T.R."/>
            <person name="Caufield P.W."/>
            <person name="Cui Y."/>
            <person name="Zhang H."/>
            <person name="O'Toole P.W."/>
        </authorList>
    </citation>
    <scope>NUCLEOTIDE SEQUENCE [LARGE SCALE GENOMIC DNA]</scope>
    <source>
        <strain evidence="6 7">DSM 6629</strain>
    </source>
</reference>
<keyword evidence="4" id="KW-0067">ATP-binding</keyword>
<evidence type="ECO:0000256" key="2">
    <source>
        <dbReference type="ARBA" id="ARBA00022448"/>
    </source>
</evidence>
<sequence length="299" mass="34570">MNEALVLKNLQVILNKKQIINFQGQTIRINQGDKVALLGKNGAGKTTLINAIIGKIPYVGQIYKNFDDNDIGIVFQNNEYSDLMKVKELIDLIFRSKHNRAVNLNKFCQEYNLTELLNKYIKNISVGEKQRLTIGLVLSQTKKIFFLDELTSGLDYEKREFLENDVKTKTKDATVIQITHYFEEIEDWANKIIILDQGKLLFQGSIKEILKEYPHYSCIKVVNIDKKIYQSLLKRWPDIQIYNNRIFTKNIIQNTEVTNFLSQSLIPYQVKKGNIYTTYLLVVGKSNGTKSNSKFENAI</sequence>
<dbReference type="SUPFAM" id="SSF52540">
    <property type="entry name" value="P-loop containing nucleoside triphosphate hydrolases"/>
    <property type="match status" value="1"/>
</dbReference>
<keyword evidence="2" id="KW-0813">Transport</keyword>
<comment type="caution">
    <text evidence="6">The sequence shown here is derived from an EMBL/GenBank/DDBJ whole genome shotgun (WGS) entry which is preliminary data.</text>
</comment>
<dbReference type="InterPro" id="IPR003593">
    <property type="entry name" value="AAA+_ATPase"/>
</dbReference>
<dbReference type="InterPro" id="IPR017871">
    <property type="entry name" value="ABC_transporter-like_CS"/>
</dbReference>
<keyword evidence="7" id="KW-1185">Reference proteome</keyword>
<evidence type="ECO:0000259" key="5">
    <source>
        <dbReference type="PROSITE" id="PS50893"/>
    </source>
</evidence>
<dbReference type="EMBL" id="AZGN01000002">
    <property type="protein sequence ID" value="KRM34674.1"/>
    <property type="molecule type" value="Genomic_DNA"/>
</dbReference>
<evidence type="ECO:0000256" key="4">
    <source>
        <dbReference type="ARBA" id="ARBA00022840"/>
    </source>
</evidence>
<dbReference type="SMART" id="SM00382">
    <property type="entry name" value="AAA"/>
    <property type="match status" value="1"/>
</dbReference>
<dbReference type="InterPro" id="IPR027417">
    <property type="entry name" value="P-loop_NTPase"/>
</dbReference>